<evidence type="ECO:0000313" key="3">
    <source>
        <dbReference type="Proteomes" id="UP001601948"/>
    </source>
</evidence>
<reference evidence="2 3" key="1">
    <citation type="submission" date="2024-10" db="EMBL/GenBank/DDBJ databases">
        <title>The Natural Products Discovery Center: Release of the First 8490 Sequenced Strains for Exploring Actinobacteria Biosynthetic Diversity.</title>
        <authorList>
            <person name="Kalkreuter E."/>
            <person name="Kautsar S.A."/>
            <person name="Yang D."/>
            <person name="Bader C.D."/>
            <person name="Teijaro C.N."/>
            <person name="Fluegel L."/>
            <person name="Davis C.M."/>
            <person name="Simpson J.R."/>
            <person name="Lauterbach L."/>
            <person name="Steele A.D."/>
            <person name="Gui C."/>
            <person name="Meng S."/>
            <person name="Li G."/>
            <person name="Viehrig K."/>
            <person name="Ye F."/>
            <person name="Su P."/>
            <person name="Kiefer A.F."/>
            <person name="Nichols A."/>
            <person name="Cepeda A.J."/>
            <person name="Yan W."/>
            <person name="Fan B."/>
            <person name="Jiang Y."/>
            <person name="Adhikari A."/>
            <person name="Zheng C.-J."/>
            <person name="Schuster L."/>
            <person name="Cowan T.M."/>
            <person name="Smanski M.J."/>
            <person name="Chevrette M.G."/>
            <person name="De Carvalho L.P.S."/>
            <person name="Shen B."/>
        </authorList>
    </citation>
    <scope>NUCLEOTIDE SEQUENCE [LARGE SCALE GENOMIC DNA]</scope>
    <source>
        <strain evidence="2 3">NPDC003040</strain>
    </source>
</reference>
<feature type="domain" description="Carrier" evidence="1">
    <location>
        <begin position="1"/>
        <end position="78"/>
    </location>
</feature>
<dbReference type="Proteomes" id="UP001601948">
    <property type="component" value="Unassembled WGS sequence"/>
</dbReference>
<dbReference type="Gene3D" id="1.10.1200.10">
    <property type="entry name" value="ACP-like"/>
    <property type="match status" value="1"/>
</dbReference>
<accession>A0ABW6QWN1</accession>
<gene>
    <name evidence="2" type="ORF">ACFYV7_22865</name>
</gene>
<dbReference type="SUPFAM" id="SSF47336">
    <property type="entry name" value="ACP-like"/>
    <property type="match status" value="1"/>
</dbReference>
<name>A0ABW6QWN1_9NOCA</name>
<organism evidence="2 3">
    <name type="scientific">Nocardia suismassiliense</name>
    <dbReference type="NCBI Taxonomy" id="2077092"/>
    <lineage>
        <taxon>Bacteria</taxon>
        <taxon>Bacillati</taxon>
        <taxon>Actinomycetota</taxon>
        <taxon>Actinomycetes</taxon>
        <taxon>Mycobacteriales</taxon>
        <taxon>Nocardiaceae</taxon>
        <taxon>Nocardia</taxon>
    </lineage>
</organism>
<dbReference type="RefSeq" id="WP_387720279.1">
    <property type="nucleotide sequence ID" value="NZ_JBIAPI010000006.1"/>
</dbReference>
<dbReference type="InterPro" id="IPR036736">
    <property type="entry name" value="ACP-like_sf"/>
</dbReference>
<evidence type="ECO:0000313" key="2">
    <source>
        <dbReference type="EMBL" id="MFF3225655.1"/>
    </source>
</evidence>
<dbReference type="PROSITE" id="PS50075">
    <property type="entry name" value="CARRIER"/>
    <property type="match status" value="1"/>
</dbReference>
<proteinExistence type="predicted"/>
<comment type="caution">
    <text evidence="2">The sequence shown here is derived from an EMBL/GenBank/DDBJ whole genome shotgun (WGS) entry which is preliminary data.</text>
</comment>
<protein>
    <submittedName>
        <fullName evidence="2">Acyl carrier protein</fullName>
    </submittedName>
</protein>
<dbReference type="Pfam" id="PF00550">
    <property type="entry name" value="PP-binding"/>
    <property type="match status" value="1"/>
</dbReference>
<keyword evidence="3" id="KW-1185">Reference proteome</keyword>
<evidence type="ECO:0000259" key="1">
    <source>
        <dbReference type="PROSITE" id="PS50075"/>
    </source>
</evidence>
<sequence length="90" mass="10196">MFSDARSEIREFVAKRFPDGRLEDDHDIFESGFVNSLFAMELVMFIEQHLGDRIPNDELMLDNFRTVNVMTDLVGRLDSRNGGGAATEVA</sequence>
<dbReference type="EMBL" id="JBIAPI010000006">
    <property type="protein sequence ID" value="MFF3225655.1"/>
    <property type="molecule type" value="Genomic_DNA"/>
</dbReference>
<dbReference type="InterPro" id="IPR009081">
    <property type="entry name" value="PP-bd_ACP"/>
</dbReference>